<name>A0AA39H863_9BILA</name>
<dbReference type="AlphaFoldDB" id="A0AA39H863"/>
<protein>
    <submittedName>
        <fullName evidence="1">Uncharacterized protein</fullName>
    </submittedName>
</protein>
<sequence length="90" mass="10120">MSARKVRTSPSSDIYVAPKPHKVNHLQSPSARLRAKSRQQKEVSIIFLGDRSEMSTLQGFRCRLFGSTARCQECSQGRCRAELPTKALNK</sequence>
<dbReference type="Proteomes" id="UP001175271">
    <property type="component" value="Unassembled WGS sequence"/>
</dbReference>
<keyword evidence="2" id="KW-1185">Reference proteome</keyword>
<comment type="caution">
    <text evidence="1">The sequence shown here is derived from an EMBL/GenBank/DDBJ whole genome shotgun (WGS) entry which is preliminary data.</text>
</comment>
<proteinExistence type="predicted"/>
<reference evidence="1" key="1">
    <citation type="submission" date="2023-06" db="EMBL/GenBank/DDBJ databases">
        <title>Genomic analysis of the entomopathogenic nematode Steinernema hermaphroditum.</title>
        <authorList>
            <person name="Schwarz E.M."/>
            <person name="Heppert J.K."/>
            <person name="Baniya A."/>
            <person name="Schwartz H.T."/>
            <person name="Tan C.-H."/>
            <person name="Antoshechkin I."/>
            <person name="Sternberg P.W."/>
            <person name="Goodrich-Blair H."/>
            <person name="Dillman A.R."/>
        </authorList>
    </citation>
    <scope>NUCLEOTIDE SEQUENCE</scope>
    <source>
        <strain evidence="1">PS9179</strain>
        <tissue evidence="1">Whole animal</tissue>
    </source>
</reference>
<organism evidence="1 2">
    <name type="scientific">Steinernema hermaphroditum</name>
    <dbReference type="NCBI Taxonomy" id="289476"/>
    <lineage>
        <taxon>Eukaryota</taxon>
        <taxon>Metazoa</taxon>
        <taxon>Ecdysozoa</taxon>
        <taxon>Nematoda</taxon>
        <taxon>Chromadorea</taxon>
        <taxon>Rhabditida</taxon>
        <taxon>Tylenchina</taxon>
        <taxon>Panagrolaimomorpha</taxon>
        <taxon>Strongyloidoidea</taxon>
        <taxon>Steinernematidae</taxon>
        <taxon>Steinernema</taxon>
    </lineage>
</organism>
<evidence type="ECO:0000313" key="2">
    <source>
        <dbReference type="Proteomes" id="UP001175271"/>
    </source>
</evidence>
<accession>A0AA39H863</accession>
<evidence type="ECO:0000313" key="1">
    <source>
        <dbReference type="EMBL" id="KAK0399657.1"/>
    </source>
</evidence>
<gene>
    <name evidence="1" type="ORF">QR680_003150</name>
</gene>
<dbReference type="EMBL" id="JAUCMV010000005">
    <property type="protein sequence ID" value="KAK0399657.1"/>
    <property type="molecule type" value="Genomic_DNA"/>
</dbReference>